<keyword evidence="3" id="KW-1185">Reference proteome</keyword>
<dbReference type="EMBL" id="JANAWD010000028">
    <property type="protein sequence ID" value="KAJ3490422.1"/>
    <property type="molecule type" value="Genomic_DNA"/>
</dbReference>
<dbReference type="AlphaFoldDB" id="A0AAD5VAI1"/>
<keyword evidence="1" id="KW-1133">Transmembrane helix</keyword>
<reference evidence="2" key="1">
    <citation type="submission" date="2022-07" db="EMBL/GenBank/DDBJ databases">
        <title>Genome Sequence of Physisporinus lineatus.</title>
        <authorList>
            <person name="Buettner E."/>
        </authorList>
    </citation>
    <scope>NUCLEOTIDE SEQUENCE</scope>
    <source>
        <strain evidence="2">VT162</strain>
    </source>
</reference>
<proteinExistence type="predicted"/>
<keyword evidence="1" id="KW-0472">Membrane</keyword>
<feature type="transmembrane region" description="Helical" evidence="1">
    <location>
        <begin position="107"/>
        <end position="131"/>
    </location>
</feature>
<evidence type="ECO:0000313" key="2">
    <source>
        <dbReference type="EMBL" id="KAJ3490422.1"/>
    </source>
</evidence>
<evidence type="ECO:0000256" key="1">
    <source>
        <dbReference type="SAM" id="Phobius"/>
    </source>
</evidence>
<organism evidence="2 3">
    <name type="scientific">Meripilus lineatus</name>
    <dbReference type="NCBI Taxonomy" id="2056292"/>
    <lineage>
        <taxon>Eukaryota</taxon>
        <taxon>Fungi</taxon>
        <taxon>Dikarya</taxon>
        <taxon>Basidiomycota</taxon>
        <taxon>Agaricomycotina</taxon>
        <taxon>Agaricomycetes</taxon>
        <taxon>Polyporales</taxon>
        <taxon>Meripilaceae</taxon>
        <taxon>Meripilus</taxon>
    </lineage>
</organism>
<sequence length="634" mass="69387">MAYYYPPAENHQLRPFLTSPVTPSYSRVSGADEQSYTSYGSSERLIHNLDSTLIVTPLWKDWRTYLLIILALFALCLDAGVLYVTMRTFRLGLDFQLWIGFSLGDKDIITIINIIAKILEGITALIASWALTQLWSRRLCDGKTGAGLAELQSLSIFQSISTMCKVFIHLIRRRFVSMSSLFALLLFAATALQLYSTAIVTLSVPVLQPVPDPPSSYPYVDLPFMSHPAYGTPCNNAAFSPRHSDACLGNLFISHSMSDIINFQFPDTSANLTHPLWQSFTTSYSNNKGTQVESHVGPLNHVDMSEGSILFGQNLATLNSIAMLSQNSTRNATYFSASVNTSLPILTTQCVSLEQSGTVNQLTIAGSTYDLPTPVPLLEDGFAMGQVTSDNMTLILSLQLDESTANVHCAVRFSIRNGEINVEGSPTLTSRQVGGFEDWVGLEALISSGLQPIADFAIVWLTGMGWGSTPSQNGISRFISSAGLTVGTGDTTTTSANFIEYYISAMLASGISLGFPSEQWAEADRTQLNLSLSSRDYSLTKTQYFLGARSALRAGLAFIIAFDMVIIVWCLYIVLSGHRWMPDWTNPAALACTSVCSPPIAACKKSCSGDIKREVWKIRLALDVQDNHLIFRSN</sequence>
<keyword evidence="1" id="KW-0812">Transmembrane</keyword>
<comment type="caution">
    <text evidence="2">The sequence shown here is derived from an EMBL/GenBank/DDBJ whole genome shotgun (WGS) entry which is preliminary data.</text>
</comment>
<feature type="transmembrane region" description="Helical" evidence="1">
    <location>
        <begin position="183"/>
        <end position="207"/>
    </location>
</feature>
<protein>
    <submittedName>
        <fullName evidence="2">Uncharacterized protein</fullName>
    </submittedName>
</protein>
<accession>A0AAD5VAI1</accession>
<evidence type="ECO:0000313" key="3">
    <source>
        <dbReference type="Proteomes" id="UP001212997"/>
    </source>
</evidence>
<feature type="transmembrane region" description="Helical" evidence="1">
    <location>
        <begin position="554"/>
        <end position="575"/>
    </location>
</feature>
<feature type="transmembrane region" description="Helical" evidence="1">
    <location>
        <begin position="65"/>
        <end position="86"/>
    </location>
</feature>
<dbReference type="Proteomes" id="UP001212997">
    <property type="component" value="Unassembled WGS sequence"/>
</dbReference>
<name>A0AAD5VAI1_9APHY</name>
<gene>
    <name evidence="2" type="ORF">NLI96_g1437</name>
</gene>